<keyword evidence="9" id="KW-1185">Reference proteome</keyword>
<dbReference type="InterPro" id="IPR036942">
    <property type="entry name" value="Beta-barrel_TonB_sf"/>
</dbReference>
<feature type="signal peptide" evidence="5">
    <location>
        <begin position="1"/>
        <end position="30"/>
    </location>
</feature>
<evidence type="ECO:0000256" key="1">
    <source>
        <dbReference type="ARBA" id="ARBA00004442"/>
    </source>
</evidence>
<name>A0ABV8V624_9GAMM</name>
<dbReference type="Gene3D" id="2.40.170.20">
    <property type="entry name" value="TonB-dependent receptor, beta-barrel domain"/>
    <property type="match status" value="1"/>
</dbReference>
<feature type="domain" description="TonB-dependent receptor-like beta-barrel" evidence="6">
    <location>
        <begin position="385"/>
        <end position="872"/>
    </location>
</feature>
<evidence type="ECO:0000313" key="8">
    <source>
        <dbReference type="EMBL" id="MFC4363158.1"/>
    </source>
</evidence>
<feature type="domain" description="TonB-dependent receptor plug" evidence="7">
    <location>
        <begin position="71"/>
        <end position="165"/>
    </location>
</feature>
<organism evidence="8 9">
    <name type="scientific">Simiduia curdlanivorans</name>
    <dbReference type="NCBI Taxonomy" id="1492769"/>
    <lineage>
        <taxon>Bacteria</taxon>
        <taxon>Pseudomonadati</taxon>
        <taxon>Pseudomonadota</taxon>
        <taxon>Gammaproteobacteria</taxon>
        <taxon>Cellvibrionales</taxon>
        <taxon>Cellvibrionaceae</taxon>
        <taxon>Simiduia</taxon>
    </lineage>
</organism>
<evidence type="ECO:0000259" key="6">
    <source>
        <dbReference type="Pfam" id="PF00593"/>
    </source>
</evidence>
<dbReference type="EMBL" id="JBHSCX010000015">
    <property type="protein sequence ID" value="MFC4363158.1"/>
    <property type="molecule type" value="Genomic_DNA"/>
</dbReference>
<dbReference type="InterPro" id="IPR037066">
    <property type="entry name" value="Plug_dom_sf"/>
</dbReference>
<keyword evidence="5" id="KW-0732">Signal</keyword>
<evidence type="ECO:0000256" key="5">
    <source>
        <dbReference type="SAM" id="SignalP"/>
    </source>
</evidence>
<gene>
    <name evidence="8" type="ORF">ACFOX3_12645</name>
</gene>
<dbReference type="PANTHER" id="PTHR40980:SF5">
    <property type="entry name" value="TONB-DEPENDENT RECEPTOR"/>
    <property type="match status" value="1"/>
</dbReference>
<evidence type="ECO:0000256" key="3">
    <source>
        <dbReference type="ARBA" id="ARBA00023237"/>
    </source>
</evidence>
<feature type="chain" id="PRO_5046398963" evidence="5">
    <location>
        <begin position="31"/>
        <end position="903"/>
    </location>
</feature>
<accession>A0ABV8V624</accession>
<evidence type="ECO:0000256" key="2">
    <source>
        <dbReference type="ARBA" id="ARBA00023136"/>
    </source>
</evidence>
<dbReference type="SUPFAM" id="SSF56935">
    <property type="entry name" value="Porins"/>
    <property type="match status" value="1"/>
</dbReference>
<dbReference type="RefSeq" id="WP_290264999.1">
    <property type="nucleotide sequence ID" value="NZ_JAUFQG010000006.1"/>
</dbReference>
<dbReference type="InterPro" id="IPR012910">
    <property type="entry name" value="Plug_dom"/>
</dbReference>
<dbReference type="PANTHER" id="PTHR40980">
    <property type="entry name" value="PLUG DOMAIN-CONTAINING PROTEIN"/>
    <property type="match status" value="1"/>
</dbReference>
<proteinExistence type="inferred from homology"/>
<dbReference type="Proteomes" id="UP001595840">
    <property type="component" value="Unassembled WGS sequence"/>
</dbReference>
<keyword evidence="8" id="KW-0675">Receptor</keyword>
<protein>
    <submittedName>
        <fullName evidence="8">TonB-dependent receptor domain-containing protein</fullName>
    </submittedName>
</protein>
<comment type="subcellular location">
    <subcellularLocation>
        <location evidence="1 4">Cell outer membrane</location>
    </subcellularLocation>
</comment>
<reference evidence="9" key="1">
    <citation type="journal article" date="2019" name="Int. J. Syst. Evol. Microbiol.">
        <title>The Global Catalogue of Microorganisms (GCM) 10K type strain sequencing project: providing services to taxonomists for standard genome sequencing and annotation.</title>
        <authorList>
            <consortium name="The Broad Institute Genomics Platform"/>
            <consortium name="The Broad Institute Genome Sequencing Center for Infectious Disease"/>
            <person name="Wu L."/>
            <person name="Ma J."/>
        </authorList>
    </citation>
    <scope>NUCLEOTIDE SEQUENCE [LARGE SCALE GENOMIC DNA]</scope>
    <source>
        <strain evidence="9">CECT 8570</strain>
    </source>
</reference>
<comment type="caution">
    <text evidence="8">The sequence shown here is derived from an EMBL/GenBank/DDBJ whole genome shotgun (WGS) entry which is preliminary data.</text>
</comment>
<evidence type="ECO:0000259" key="7">
    <source>
        <dbReference type="Pfam" id="PF07715"/>
    </source>
</evidence>
<comment type="similarity">
    <text evidence="4">Belongs to the TonB-dependent receptor family.</text>
</comment>
<dbReference type="Gene3D" id="2.170.130.10">
    <property type="entry name" value="TonB-dependent receptor, plug domain"/>
    <property type="match status" value="1"/>
</dbReference>
<dbReference type="Pfam" id="PF00593">
    <property type="entry name" value="TonB_dep_Rec_b-barrel"/>
    <property type="match status" value="1"/>
</dbReference>
<keyword evidence="3" id="KW-0998">Cell outer membrane</keyword>
<keyword evidence="2 4" id="KW-0472">Membrane</keyword>
<evidence type="ECO:0000256" key="4">
    <source>
        <dbReference type="RuleBase" id="RU003357"/>
    </source>
</evidence>
<keyword evidence="4" id="KW-0798">TonB box</keyword>
<sequence length="903" mass="100104">MKTPIQIPRRALWLGIAAASQLAWSMPTLAQASDTDGKINIVSPIEEIAVVARQRSSATDVIAERLEYDVVTDIISSEQIVRVGDPNVAAALRRVPGLTLVDDKFIYVRGLGERYSSAQLNGALVPSPDLQRNVIPLDIFPAELIESLAVQKVYSADMPANFGGGNVDIRTRAIPEDLLVNISVGTGWASDSTGKDGLTYAGGGDDAFGTDDGTRALPQEITQAINTYRGNISVSNIYQTLNKDGGFHTVNEAADINRELATSLNRDVDIGTSTNDYDKKLKLGVGNKWTVSEDWDIGFLALGSYDRKARNQDLTNRSNSAPDEIFSETFATTDEISMSGSLSGGLVYGEDHQIDVMHLFIRNTEDEASIKRGFDGNSITVNSGNRYVEYDLRYEERELTTDQIKGSHNLVSSFNQLIYELPFRWADELNFSWYYSDSQATTEKPNEVSILGLDTIDVQTGDILETRMAKISTAATFQFTDMEDNVESYGWDFTLPLQGDNYNLELSGGLDSSRKDRTYLGTTVNFDTSNTPLTVLSDTPGAVLSDDVILNRDNAMVISLGSAEAESYLAAQMLDGYYGKFDLTFDDTWRLSGGVRHENFRQVSLPIDTLDFDNQSRVSDEELVNIVVNESKDYPSLSMTYMTQDFWAEQFQFRLGYGGTTVRPDLREVAVVQYIDPTTDYRVVGNPYLETSDLQNFDARGEWFFDDGDSFTVSAFFKEIDSPIETIRAAGSDDNVVLTFVNAEKANLAGVEIEWLKALDNVASWTEGYFVSGNLTFSDSDITISDTDIGLTNNSRRMTGHSKEVANIQLGYDSPSGYHSATLAYNYFGDRIVFAARDGADDAYEQPFNSLDLNYAFYPMENLSVRLRATNLLSEKRSIEQDSVVILEETAERTFSLGVKWDL</sequence>
<evidence type="ECO:0000313" key="9">
    <source>
        <dbReference type="Proteomes" id="UP001595840"/>
    </source>
</evidence>
<dbReference type="InterPro" id="IPR000531">
    <property type="entry name" value="Beta-barrel_TonB"/>
</dbReference>
<dbReference type="Pfam" id="PF07715">
    <property type="entry name" value="Plug"/>
    <property type="match status" value="1"/>
</dbReference>